<dbReference type="CDD" id="cd09631">
    <property type="entry name" value="DOMON_DOH"/>
    <property type="match status" value="1"/>
</dbReference>
<dbReference type="OMA" id="FDFEYQQ"/>
<protein>
    <submittedName>
        <fullName evidence="6">DBH-like monooxygenase protein 1</fullName>
    </submittedName>
</protein>
<dbReference type="GO" id="GO:0042421">
    <property type="term" value="P:norepinephrine biosynthetic process"/>
    <property type="evidence" value="ECO:0007669"/>
    <property type="project" value="TreeGrafter"/>
</dbReference>
<dbReference type="SMART" id="SM00664">
    <property type="entry name" value="DoH"/>
    <property type="match status" value="1"/>
</dbReference>
<dbReference type="Pfam" id="PF03351">
    <property type="entry name" value="DOMON"/>
    <property type="match status" value="1"/>
</dbReference>
<dbReference type="InterPro" id="IPR005018">
    <property type="entry name" value="DOMON_domain"/>
</dbReference>
<dbReference type="FunFam" id="2.60.120.230:FF:000001">
    <property type="entry name" value="Monooxygenase, DBH-like 1"/>
    <property type="match status" value="1"/>
</dbReference>
<keyword evidence="7" id="KW-1185">Reference proteome</keyword>
<evidence type="ECO:0000313" key="6">
    <source>
        <dbReference type="EMBL" id="OXA54238.1"/>
    </source>
</evidence>
<evidence type="ECO:0000256" key="3">
    <source>
        <dbReference type="ARBA" id="ARBA00023180"/>
    </source>
</evidence>
<dbReference type="GO" id="GO:0005507">
    <property type="term" value="F:copper ion binding"/>
    <property type="evidence" value="ECO:0007669"/>
    <property type="project" value="InterPro"/>
</dbReference>
<feature type="signal peptide" evidence="4">
    <location>
        <begin position="1"/>
        <end position="23"/>
    </location>
</feature>
<dbReference type="InterPro" id="IPR008977">
    <property type="entry name" value="PHM/PNGase_F_dom_sf"/>
</dbReference>
<keyword evidence="6" id="KW-0503">Monooxygenase</keyword>
<dbReference type="Pfam" id="PF03712">
    <property type="entry name" value="Cu2_monoox_C"/>
    <property type="match status" value="1"/>
</dbReference>
<evidence type="ECO:0000256" key="1">
    <source>
        <dbReference type="ARBA" id="ARBA00010676"/>
    </source>
</evidence>
<dbReference type="OrthoDB" id="10003276at2759"/>
<name>A0A226EAJ3_FOLCA</name>
<dbReference type="AlphaFoldDB" id="A0A226EAJ3"/>
<comment type="caution">
    <text evidence="6">The sequence shown here is derived from an EMBL/GenBank/DDBJ whole genome shotgun (WGS) entry which is preliminary data.</text>
</comment>
<proteinExistence type="inferred from homology"/>
<evidence type="ECO:0000259" key="5">
    <source>
        <dbReference type="PROSITE" id="PS50836"/>
    </source>
</evidence>
<feature type="chain" id="PRO_5012601384" evidence="4">
    <location>
        <begin position="24"/>
        <end position="666"/>
    </location>
</feature>
<keyword evidence="4" id="KW-0732">Signal</keyword>
<dbReference type="PANTHER" id="PTHR10157:SF23">
    <property type="entry name" value="MOXD1 HOMOLOG 1"/>
    <property type="match status" value="1"/>
</dbReference>
<feature type="domain" description="DOMON" evidence="5">
    <location>
        <begin position="38"/>
        <end position="154"/>
    </location>
</feature>
<keyword evidence="6" id="KW-0560">Oxidoreductase</keyword>
<dbReference type="InterPro" id="IPR014784">
    <property type="entry name" value="Cu2_ascorb_mOase-like_C"/>
</dbReference>
<dbReference type="GO" id="GO:0004500">
    <property type="term" value="F:dopamine beta-monooxygenase activity"/>
    <property type="evidence" value="ECO:0007669"/>
    <property type="project" value="InterPro"/>
</dbReference>
<dbReference type="InterPro" id="IPR024548">
    <property type="entry name" value="Cu2_monoox_C"/>
</dbReference>
<keyword evidence="3" id="KW-0325">Glycoprotein</keyword>
<dbReference type="GO" id="GO:0042420">
    <property type="term" value="P:dopamine catabolic process"/>
    <property type="evidence" value="ECO:0007669"/>
    <property type="project" value="TreeGrafter"/>
</dbReference>
<dbReference type="InterPro" id="IPR045266">
    <property type="entry name" value="DOH_DOMON"/>
</dbReference>
<dbReference type="InterPro" id="IPR036939">
    <property type="entry name" value="Cu2_ascorb_mOase_N_sf"/>
</dbReference>
<dbReference type="PROSITE" id="PS50836">
    <property type="entry name" value="DOMON"/>
    <property type="match status" value="1"/>
</dbReference>
<reference evidence="6 7" key="1">
    <citation type="submission" date="2015-12" db="EMBL/GenBank/DDBJ databases">
        <title>The genome of Folsomia candida.</title>
        <authorList>
            <person name="Faddeeva A."/>
            <person name="Derks M.F."/>
            <person name="Anvar Y."/>
            <person name="Smit S."/>
            <person name="Van Straalen N."/>
            <person name="Roelofs D."/>
        </authorList>
    </citation>
    <scope>NUCLEOTIDE SEQUENCE [LARGE SCALE GENOMIC DNA]</scope>
    <source>
        <strain evidence="6 7">VU population</strain>
        <tissue evidence="6">Whole body</tissue>
    </source>
</reference>
<dbReference type="Gene3D" id="2.60.40.1210">
    <property type="entry name" value="Cellobiose dehydrogenase, cytochrome domain"/>
    <property type="match status" value="1"/>
</dbReference>
<dbReference type="PANTHER" id="PTHR10157">
    <property type="entry name" value="DOPAMINE BETA HYDROXYLASE RELATED"/>
    <property type="match status" value="1"/>
</dbReference>
<dbReference type="Pfam" id="PF01082">
    <property type="entry name" value="Cu2_monooxygen"/>
    <property type="match status" value="1"/>
</dbReference>
<organism evidence="6 7">
    <name type="scientific">Folsomia candida</name>
    <name type="common">Springtail</name>
    <dbReference type="NCBI Taxonomy" id="158441"/>
    <lineage>
        <taxon>Eukaryota</taxon>
        <taxon>Metazoa</taxon>
        <taxon>Ecdysozoa</taxon>
        <taxon>Arthropoda</taxon>
        <taxon>Hexapoda</taxon>
        <taxon>Collembola</taxon>
        <taxon>Entomobryomorpha</taxon>
        <taxon>Isotomoidea</taxon>
        <taxon>Isotomidae</taxon>
        <taxon>Proisotominae</taxon>
        <taxon>Folsomia</taxon>
    </lineage>
</organism>
<dbReference type="InterPro" id="IPR000945">
    <property type="entry name" value="DBH-like"/>
</dbReference>
<evidence type="ECO:0000256" key="2">
    <source>
        <dbReference type="ARBA" id="ARBA00023157"/>
    </source>
</evidence>
<dbReference type="Proteomes" id="UP000198287">
    <property type="component" value="Unassembled WGS sequence"/>
</dbReference>
<accession>A0A226EAJ3</accession>
<keyword evidence="2" id="KW-1015">Disulfide bond</keyword>
<dbReference type="EMBL" id="LNIX01000005">
    <property type="protein sequence ID" value="OXA54238.1"/>
    <property type="molecule type" value="Genomic_DNA"/>
</dbReference>
<dbReference type="GO" id="GO:0030667">
    <property type="term" value="C:secretory granule membrane"/>
    <property type="evidence" value="ECO:0007669"/>
    <property type="project" value="TreeGrafter"/>
</dbReference>
<dbReference type="GO" id="GO:0005615">
    <property type="term" value="C:extracellular space"/>
    <property type="evidence" value="ECO:0007669"/>
    <property type="project" value="TreeGrafter"/>
</dbReference>
<dbReference type="SUPFAM" id="SSF49742">
    <property type="entry name" value="PHM/PNGase F"/>
    <property type="match status" value="2"/>
</dbReference>
<dbReference type="Gene3D" id="2.60.120.310">
    <property type="entry name" value="Copper type II, ascorbate-dependent monooxygenase, N-terminal domain"/>
    <property type="match status" value="1"/>
</dbReference>
<evidence type="ECO:0000256" key="4">
    <source>
        <dbReference type="SAM" id="SignalP"/>
    </source>
</evidence>
<dbReference type="InterPro" id="IPR000323">
    <property type="entry name" value="Cu2_ascorb_mOase_N"/>
</dbReference>
<evidence type="ECO:0000313" key="7">
    <source>
        <dbReference type="Proteomes" id="UP000198287"/>
    </source>
</evidence>
<dbReference type="Gene3D" id="2.60.120.230">
    <property type="match status" value="1"/>
</dbReference>
<sequence>MISDRWSPWVGVLLLVCIGHTLSQNEVDWTTKIKLADGRIEAKWNTEDKTYITIEIKGPVNGWMAIGFSHNGAMKGADMIMVWLDEVNAKVVVKDLHGIGNQVPVVDESQDVELLDWNVDDGILSVRLRRKWNTCDKHDFVIGEETVKLLWAYGTEIPRDESTFTPSYHGPHQRGQKMVNLRLPAQHTKFPEDISPPDPDIKYFDIVMNKYPVPAKDVTEYFCQMMKYPNFDNKAQIVGWKPLIQEENIPVVHHIVLYECIVPEGNSSDIFESHVGRVESCYTPNMPPEWGAYCWTQPIVWTIGGEGDMFATHTGMPLGEKHGGSTYFFMEMHYDIPELVPFIDSSGLRIYYTEKPRPEDLSTLFIGKRFSTFHFIAPRAVGYQAFGGCTSECTQKAIPETGITATHALLHAHQVTKKIMLRHIRNGKELPPIAMDTNYDINYQQARIINPPRKILPGDELYTYCDYDTSDREVPLWGGITTNDTEMCHTFLTYYPKQKIATCQWQIEFDDFIHALDVNRLEGSVLPLVSTPYKPNPKDKYDPEDEVLVLLAHNLSTNLFTQLTIADSGKHSGKNFWDYLTKLEWGRDSGKLANSVNRKLEKARNYAYCTEHAHLKIPLKEYIKNPPVFEQYVNPEDNICLGMGSGGRNFYPNILTLFIPLLFIYF</sequence>
<gene>
    <name evidence="6" type="ORF">Fcan01_10435</name>
</gene>
<dbReference type="SUPFAM" id="SSF49344">
    <property type="entry name" value="CBD9-like"/>
    <property type="match status" value="1"/>
</dbReference>
<comment type="similarity">
    <text evidence="1">Belongs to the copper type II ascorbate-dependent monooxygenase family.</text>
</comment>
<dbReference type="GO" id="GO:0006589">
    <property type="term" value="P:octopamine biosynthetic process"/>
    <property type="evidence" value="ECO:0007669"/>
    <property type="project" value="TreeGrafter"/>
</dbReference>